<reference evidence="3" key="1">
    <citation type="submission" date="2016-08" db="EMBL/GenBank/DDBJ databases">
        <authorList>
            <person name="Varghese N."/>
            <person name="Submissions Spin"/>
        </authorList>
    </citation>
    <scope>NUCLEOTIDE SEQUENCE [LARGE SCALE GENOMIC DNA]</scope>
    <source>
        <strain evidence="3">R-53248</strain>
    </source>
</reference>
<dbReference type="Proteomes" id="UP000199670">
    <property type="component" value="Unassembled WGS sequence"/>
</dbReference>
<dbReference type="InterPro" id="IPR001584">
    <property type="entry name" value="Integrase_cat-core"/>
</dbReference>
<evidence type="ECO:0000259" key="1">
    <source>
        <dbReference type="Pfam" id="PF13683"/>
    </source>
</evidence>
<dbReference type="InterPro" id="IPR012337">
    <property type="entry name" value="RNaseH-like_sf"/>
</dbReference>
<dbReference type="STRING" id="1798182.GA0061081_101324"/>
<evidence type="ECO:0000313" key="2">
    <source>
        <dbReference type="EMBL" id="SCB79600.1"/>
    </source>
</evidence>
<accession>A0A1C3ZBC8</accession>
<protein>
    <submittedName>
        <fullName evidence="2">Integrase core domain-containing protein</fullName>
    </submittedName>
</protein>
<dbReference type="Pfam" id="PF13683">
    <property type="entry name" value="rve_3"/>
    <property type="match status" value="1"/>
</dbReference>
<feature type="domain" description="Integrase catalytic" evidence="1">
    <location>
        <begin position="2"/>
        <end position="51"/>
    </location>
</feature>
<sequence>MGILERFNRIYRTEVLDLYLFNNLEQARKVTEEWLTSYNNEKPHEALNNITQIEYKTLNKEYYFLLESCTKFGVFTLLTK</sequence>
<organism evidence="2 3">
    <name type="scientific">Gilliamella bombicola</name>
    <dbReference type="NCBI Taxonomy" id="1798182"/>
    <lineage>
        <taxon>Bacteria</taxon>
        <taxon>Pseudomonadati</taxon>
        <taxon>Pseudomonadota</taxon>
        <taxon>Gammaproteobacteria</taxon>
        <taxon>Orbales</taxon>
        <taxon>Orbaceae</taxon>
        <taxon>Gilliamella</taxon>
    </lineage>
</organism>
<dbReference type="RefSeq" id="WP_091346455.1">
    <property type="nucleotide sequence ID" value="NZ_FMAQ01000001.1"/>
</dbReference>
<dbReference type="GO" id="GO:0015074">
    <property type="term" value="P:DNA integration"/>
    <property type="evidence" value="ECO:0007669"/>
    <property type="project" value="InterPro"/>
</dbReference>
<name>A0A1C3ZBC8_9GAMM</name>
<keyword evidence="3" id="KW-1185">Reference proteome</keyword>
<evidence type="ECO:0000313" key="3">
    <source>
        <dbReference type="Proteomes" id="UP000199670"/>
    </source>
</evidence>
<proteinExistence type="predicted"/>
<gene>
    <name evidence="2" type="ORF">GA0061081_101324</name>
</gene>
<dbReference type="PANTHER" id="PTHR47515">
    <property type="entry name" value="LOW CALCIUM RESPONSE LOCUS PROTEIN T"/>
    <property type="match status" value="1"/>
</dbReference>
<dbReference type="SUPFAM" id="SSF53098">
    <property type="entry name" value="Ribonuclease H-like"/>
    <property type="match status" value="1"/>
</dbReference>
<dbReference type="PANTHER" id="PTHR47515:SF2">
    <property type="entry name" value="INTEGRASE CORE DOMAIN PROTEIN"/>
    <property type="match status" value="1"/>
</dbReference>
<dbReference type="EMBL" id="FMAQ01000001">
    <property type="protein sequence ID" value="SCB79600.1"/>
    <property type="molecule type" value="Genomic_DNA"/>
</dbReference>
<dbReference type="AlphaFoldDB" id="A0A1C3ZBC8"/>
<dbReference type="OrthoDB" id="6002777at2"/>